<reference evidence="3" key="1">
    <citation type="submission" date="2019-01" db="EMBL/GenBank/DDBJ databases">
        <title>Gri0909 isolated from a small marine red alga.</title>
        <authorList>
            <person name="Kim J."/>
            <person name="Jeong S.E."/>
            <person name="Jeon C.O."/>
        </authorList>
    </citation>
    <scope>NUCLEOTIDE SEQUENCE [LARGE SCALE GENOMIC DNA]</scope>
    <source>
        <strain evidence="3">Gri0909</strain>
    </source>
</reference>
<name>A0A437QWJ3_9PROT</name>
<organism evidence="2 3">
    <name type="scientific">Hwanghaeella grinnelliae</name>
    <dbReference type="NCBI Taxonomy" id="2500179"/>
    <lineage>
        <taxon>Bacteria</taxon>
        <taxon>Pseudomonadati</taxon>
        <taxon>Pseudomonadota</taxon>
        <taxon>Alphaproteobacteria</taxon>
        <taxon>Rhodospirillales</taxon>
        <taxon>Rhodospirillaceae</taxon>
        <taxon>Hwanghaeella</taxon>
    </lineage>
</organism>
<dbReference type="GO" id="GO:0032259">
    <property type="term" value="P:methylation"/>
    <property type="evidence" value="ECO:0007669"/>
    <property type="project" value="UniProtKB-KW"/>
</dbReference>
<dbReference type="EMBL" id="SADE01000001">
    <property type="protein sequence ID" value="RVU38813.1"/>
    <property type="molecule type" value="Genomic_DNA"/>
</dbReference>
<dbReference type="PROSITE" id="PS51257">
    <property type="entry name" value="PROKAR_LIPOPROTEIN"/>
    <property type="match status" value="1"/>
</dbReference>
<dbReference type="OrthoDB" id="1853779at2"/>
<dbReference type="Proteomes" id="UP000287447">
    <property type="component" value="Unassembled WGS sequence"/>
</dbReference>
<dbReference type="CDD" id="cd02440">
    <property type="entry name" value="AdoMet_MTases"/>
    <property type="match status" value="1"/>
</dbReference>
<accession>A0A437QWJ3</accession>
<gene>
    <name evidence="2" type="ORF">EOI86_05975</name>
</gene>
<evidence type="ECO:0000313" key="2">
    <source>
        <dbReference type="EMBL" id="RVU38813.1"/>
    </source>
</evidence>
<keyword evidence="2" id="KW-0489">Methyltransferase</keyword>
<keyword evidence="2" id="KW-0808">Transferase</keyword>
<dbReference type="Pfam" id="PF08242">
    <property type="entry name" value="Methyltransf_12"/>
    <property type="match status" value="1"/>
</dbReference>
<dbReference type="RefSeq" id="WP_127764185.1">
    <property type="nucleotide sequence ID" value="NZ_SADE01000001.1"/>
</dbReference>
<keyword evidence="3" id="KW-1185">Reference proteome</keyword>
<feature type="domain" description="Methyltransferase type 12" evidence="1">
    <location>
        <begin position="127"/>
        <end position="225"/>
    </location>
</feature>
<proteinExistence type="predicted"/>
<dbReference type="AlphaFoldDB" id="A0A437QWJ3"/>
<dbReference type="GO" id="GO:0008168">
    <property type="term" value="F:methyltransferase activity"/>
    <property type="evidence" value="ECO:0007669"/>
    <property type="project" value="UniProtKB-KW"/>
</dbReference>
<dbReference type="InterPro" id="IPR013217">
    <property type="entry name" value="Methyltransf_12"/>
</dbReference>
<evidence type="ECO:0000259" key="1">
    <source>
        <dbReference type="Pfam" id="PF08242"/>
    </source>
</evidence>
<dbReference type="InterPro" id="IPR029063">
    <property type="entry name" value="SAM-dependent_MTases_sf"/>
</dbReference>
<dbReference type="Gene3D" id="3.40.50.150">
    <property type="entry name" value="Vaccinia Virus protein VP39"/>
    <property type="match status" value="1"/>
</dbReference>
<evidence type="ECO:0000313" key="3">
    <source>
        <dbReference type="Proteomes" id="UP000287447"/>
    </source>
</evidence>
<dbReference type="SUPFAM" id="SSF53335">
    <property type="entry name" value="S-adenosyl-L-methionine-dependent methyltransferases"/>
    <property type="match status" value="1"/>
</dbReference>
<sequence length="294" mass="33544">MKLIKTVFSAILSGLIALYSCFFHILRPLRALIPESVRVKLRGQHTSMDANLYRIPAMALEQFAYRLRGKTYVEWYANFKEREADADRRSDAPVLNQGALERIYATGHEDLEILKALGLLPDHYLHEVGCGRGRTTQHLVAYLEPGHYSTNDLAIDSLNEAKTRLEQLGLMTRNPELLHTLDNSFSWLKRKMDFIWCYGVFTHMPLEDVAEILANARPHLKPGGAFLASFTAHVSGQSFRLSHKDWYFSVEEMVRISEEAGYEVEDISHLEPEIKKPRFEGDAVAKLLKLTNPS</sequence>
<protein>
    <submittedName>
        <fullName evidence="2">Methyltransferase</fullName>
    </submittedName>
</protein>
<comment type="caution">
    <text evidence="2">The sequence shown here is derived from an EMBL/GenBank/DDBJ whole genome shotgun (WGS) entry which is preliminary data.</text>
</comment>